<keyword evidence="4" id="KW-1185">Reference proteome</keyword>
<dbReference type="RefSeq" id="WP_217678207.1">
    <property type="nucleotide sequence ID" value="NZ_JAHRVA010000005.1"/>
</dbReference>
<accession>A0A949PQ61</accession>
<keyword evidence="1" id="KW-0175">Coiled coil</keyword>
<dbReference type="EMBL" id="JAHRVA010000005">
    <property type="protein sequence ID" value="MBV2144204.1"/>
    <property type="molecule type" value="Genomic_DNA"/>
</dbReference>
<evidence type="ECO:0008006" key="5">
    <source>
        <dbReference type="Google" id="ProtNLM"/>
    </source>
</evidence>
<feature type="coiled-coil region" evidence="1">
    <location>
        <begin position="80"/>
        <end position="107"/>
    </location>
</feature>
<proteinExistence type="predicted"/>
<evidence type="ECO:0000313" key="4">
    <source>
        <dbReference type="Proteomes" id="UP000752297"/>
    </source>
</evidence>
<name>A0A949PQ61_9HYPH</name>
<dbReference type="AlphaFoldDB" id="A0A949PQ61"/>
<gene>
    <name evidence="3" type="ORF">KUG47_11940</name>
</gene>
<evidence type="ECO:0000313" key="3">
    <source>
        <dbReference type="EMBL" id="MBV2144204.1"/>
    </source>
</evidence>
<feature type="region of interest" description="Disordered" evidence="2">
    <location>
        <begin position="230"/>
        <end position="261"/>
    </location>
</feature>
<organism evidence="3 4">
    <name type="scientific">Falsochrobactrum tianjinense</name>
    <dbReference type="NCBI Taxonomy" id="2706015"/>
    <lineage>
        <taxon>Bacteria</taxon>
        <taxon>Pseudomonadati</taxon>
        <taxon>Pseudomonadota</taxon>
        <taxon>Alphaproteobacteria</taxon>
        <taxon>Hyphomicrobiales</taxon>
        <taxon>Brucellaceae</taxon>
        <taxon>Falsochrobactrum</taxon>
    </lineage>
</organism>
<evidence type="ECO:0000256" key="1">
    <source>
        <dbReference type="SAM" id="Coils"/>
    </source>
</evidence>
<evidence type="ECO:0000256" key="2">
    <source>
        <dbReference type="SAM" id="MobiDB-lite"/>
    </source>
</evidence>
<protein>
    <recommendedName>
        <fullName evidence="5">Cell envelope biogenesis protein TolA</fullName>
    </recommendedName>
</protein>
<comment type="caution">
    <text evidence="3">The sequence shown here is derived from an EMBL/GenBank/DDBJ whole genome shotgun (WGS) entry which is preliminary data.</text>
</comment>
<reference evidence="3 4" key="1">
    <citation type="submission" date="2021-06" db="EMBL/GenBank/DDBJ databases">
        <title>Falsochrobactrum tianjin sp.nov., a new petroleum-degrading bacteria isolated from oily soils.</title>
        <authorList>
            <person name="Chen G."/>
            <person name="Chen H."/>
            <person name="Tian J."/>
            <person name="Qing J."/>
            <person name="Zhong L."/>
            <person name="Ma W."/>
            <person name="Song Y."/>
            <person name="Cui X."/>
            <person name="Yan B."/>
        </authorList>
    </citation>
    <scope>NUCLEOTIDE SEQUENCE [LARGE SCALE GENOMIC DNA]</scope>
    <source>
        <strain evidence="3 4">TDYN1</strain>
    </source>
</reference>
<dbReference type="Proteomes" id="UP000752297">
    <property type="component" value="Unassembled WGS sequence"/>
</dbReference>
<sequence length="361" mass="40232">MNAQTQTETGTDIVGYVSANPVSVLVDEKIYSQFYEQIKAETDAFKPDLSTVSSRKEISSLAYKVTRTKTAIDAAGKKLNEDARAKINAVDAQRRKIREELDTLAESVRKPLTEWEAAEEARIENIKATLAHIDACGKGIIGGEPQAFAILFHELEEKIVIDDSFGEFKEQAEAAKSDALAKLKIAFDAHQKAEAERLELEQLRAEKLERDRLEAERVEKERIAQEAIARERAEKEHQERLAAEQKAREERAAHQAREKAEREAREAIERAEREKAEAVAKAVAEALAVKQKAEQAEAERAAEAKRIADEQAARDADKAHRSKIMKSVKEALMAQGADEETAKKIVLAVIAGEIPNVTLRF</sequence>